<dbReference type="AlphaFoldDB" id="A0A4S8IS00"/>
<dbReference type="STRING" id="52838.A0A4S8IS00"/>
<dbReference type="Pfam" id="PF04702">
    <property type="entry name" value="Vicilin_N"/>
    <property type="match status" value="1"/>
</dbReference>
<dbReference type="EMBL" id="PYDT01000009">
    <property type="protein sequence ID" value="THU51401.1"/>
    <property type="molecule type" value="Genomic_DNA"/>
</dbReference>
<evidence type="ECO:0000256" key="2">
    <source>
        <dbReference type="SAM" id="MobiDB-lite"/>
    </source>
</evidence>
<dbReference type="PANTHER" id="PTHR31189:SF79">
    <property type="entry name" value="63 KDA GLOBULIN-LIKE PROTEIN"/>
    <property type="match status" value="1"/>
</dbReference>
<dbReference type="InterPro" id="IPR014710">
    <property type="entry name" value="RmlC-like_jellyroll"/>
</dbReference>
<feature type="compositionally biased region" description="Basic and acidic residues" evidence="2">
    <location>
        <begin position="503"/>
        <end position="520"/>
    </location>
</feature>
<evidence type="ECO:0000256" key="3">
    <source>
        <dbReference type="SAM" id="SignalP"/>
    </source>
</evidence>
<evidence type="ECO:0000313" key="6">
    <source>
        <dbReference type="Proteomes" id="UP000317650"/>
    </source>
</evidence>
<name>A0A4S8IS00_MUSBA</name>
<comment type="similarity">
    <text evidence="1">Belongs to the 7S seed storage protein family.</text>
</comment>
<feature type="region of interest" description="Disordered" evidence="2">
    <location>
        <begin position="503"/>
        <end position="525"/>
    </location>
</feature>
<sequence>MVAKSKAFLLCLTVLVLSATVVLGYRGLGVENPQDPEQRLQQCRQQCQQQQRGQEQRMQCQRRCQDRYQEEMRERGRPGQGGEDDPARQRFDDCRQRCGHQHRHDEQQRRQCESRCEAQYEEERRGRREIAVGIQTHEDPERRYRQCRQECTQRAQDKRQLQQCEHRCEEEYKEQRRREGNPRQKEEETTTGERNPYFFDRDSFYDQVRTEHGHVRVLQNFLEKSELLLGIANYRIAIVELNPRAFLMPHHLDADAVYYVARGCGAITLVCEEKKETHELRRGDILEAPAGAIIYMINKDSNEKLVLIKLIHPVSTPGRFEVFYGAGGQNPKSFFPSFSDEILEAAFNTRRDRLSRIFGQQRKGGIVEASEEQVRALSRHASEGGQWPFGESKGPFNLLEKRPIHSSRRGQMHEADGDDYRPLKQLDLRVSHANLTEVYMSFADPVPRSYHDQSFSPWSGMTVGSVLQGSMVAPFYDSRSTKIAVIVEGRGYVETICPHLSERGRRREEGGERHEEREGGGQRYQKVRSQVSRGTVAIIPPGHPSVTVASRGRNLEAVCFEIHAERNARNFLAGKNNVLKQLDREAKELSFDMPAREVEEVLNAQGEQIIVAGPEERERRERPLLPMLEIAEAFM</sequence>
<feature type="compositionally biased region" description="Basic and acidic residues" evidence="2">
    <location>
        <begin position="172"/>
        <end position="188"/>
    </location>
</feature>
<reference evidence="5 6" key="1">
    <citation type="journal article" date="2019" name="Nat. Plants">
        <title>Genome sequencing of Musa balbisiana reveals subgenome evolution and function divergence in polyploid bananas.</title>
        <authorList>
            <person name="Yao X."/>
        </authorList>
    </citation>
    <scope>NUCLEOTIDE SEQUENCE [LARGE SCALE GENOMIC DNA]</scope>
    <source>
        <strain evidence="6">cv. DH-PKW</strain>
        <tissue evidence="5">Leaves</tissue>
    </source>
</reference>
<dbReference type="Gene3D" id="6.10.250.1700">
    <property type="match status" value="3"/>
</dbReference>
<evidence type="ECO:0000259" key="4">
    <source>
        <dbReference type="SMART" id="SM00835"/>
    </source>
</evidence>
<feature type="chain" id="PRO_5020904801" description="Cupin type-1 domain-containing protein" evidence="3">
    <location>
        <begin position="25"/>
        <end position="635"/>
    </location>
</feature>
<keyword evidence="6" id="KW-1185">Reference proteome</keyword>
<dbReference type="Proteomes" id="UP000317650">
    <property type="component" value="Chromosome 6"/>
</dbReference>
<dbReference type="InterPro" id="IPR050253">
    <property type="entry name" value="Seed_Storage-Functional"/>
</dbReference>
<feature type="region of interest" description="Disordered" evidence="2">
    <location>
        <begin position="172"/>
        <end position="196"/>
    </location>
</feature>
<organism evidence="5 6">
    <name type="scientific">Musa balbisiana</name>
    <name type="common">Banana</name>
    <dbReference type="NCBI Taxonomy" id="52838"/>
    <lineage>
        <taxon>Eukaryota</taxon>
        <taxon>Viridiplantae</taxon>
        <taxon>Streptophyta</taxon>
        <taxon>Embryophyta</taxon>
        <taxon>Tracheophyta</taxon>
        <taxon>Spermatophyta</taxon>
        <taxon>Magnoliopsida</taxon>
        <taxon>Liliopsida</taxon>
        <taxon>Zingiberales</taxon>
        <taxon>Musaceae</taxon>
        <taxon>Musa</taxon>
    </lineage>
</organism>
<proteinExistence type="inferred from homology"/>
<dbReference type="CDD" id="cd02244">
    <property type="entry name" value="cupin_7S_vicilin-like_N"/>
    <property type="match status" value="1"/>
</dbReference>
<dbReference type="Pfam" id="PF00190">
    <property type="entry name" value="Cupin_1"/>
    <property type="match status" value="2"/>
</dbReference>
<keyword evidence="3" id="KW-0732">Signal</keyword>
<gene>
    <name evidence="5" type="ORF">C4D60_Mb06t30640</name>
</gene>
<dbReference type="CDD" id="cd02245">
    <property type="entry name" value="cupin_7S_vicilin-like_C"/>
    <property type="match status" value="1"/>
</dbReference>
<dbReference type="PANTHER" id="PTHR31189">
    <property type="entry name" value="OS03G0336100 PROTEIN-RELATED"/>
    <property type="match status" value="1"/>
</dbReference>
<evidence type="ECO:0000256" key="1">
    <source>
        <dbReference type="ARBA" id="ARBA00023597"/>
    </source>
</evidence>
<dbReference type="SMART" id="SM00835">
    <property type="entry name" value="Cupin_1"/>
    <property type="match status" value="2"/>
</dbReference>
<protein>
    <recommendedName>
        <fullName evidence="4">Cupin type-1 domain-containing protein</fullName>
    </recommendedName>
</protein>
<accession>A0A4S8IS00</accession>
<dbReference type="InterPro" id="IPR006792">
    <property type="entry name" value="Vicilin_N"/>
</dbReference>
<dbReference type="InterPro" id="IPR011051">
    <property type="entry name" value="RmlC_Cupin_sf"/>
</dbReference>
<feature type="signal peptide" evidence="3">
    <location>
        <begin position="1"/>
        <end position="24"/>
    </location>
</feature>
<feature type="domain" description="Cupin type-1" evidence="4">
    <location>
        <begin position="396"/>
        <end position="599"/>
    </location>
</feature>
<dbReference type="SUPFAM" id="SSF51182">
    <property type="entry name" value="RmlC-like cupins"/>
    <property type="match status" value="3"/>
</dbReference>
<feature type="domain" description="Cupin type-1" evidence="4">
    <location>
        <begin position="219"/>
        <end position="355"/>
    </location>
</feature>
<comment type="caution">
    <text evidence="5">The sequence shown here is derived from an EMBL/GenBank/DDBJ whole genome shotgun (WGS) entry which is preliminary data.</text>
</comment>
<evidence type="ECO:0000313" key="5">
    <source>
        <dbReference type="EMBL" id="THU51401.1"/>
    </source>
</evidence>
<dbReference type="InterPro" id="IPR006045">
    <property type="entry name" value="Cupin_1"/>
</dbReference>
<dbReference type="Gene3D" id="2.60.120.10">
    <property type="entry name" value="Jelly Rolls"/>
    <property type="match status" value="2"/>
</dbReference>